<dbReference type="OrthoDB" id="10058007at2759"/>
<evidence type="ECO:0000313" key="2">
    <source>
        <dbReference type="Proteomes" id="UP001152795"/>
    </source>
</evidence>
<comment type="caution">
    <text evidence="1">The sequence shown here is derived from an EMBL/GenBank/DDBJ whole genome shotgun (WGS) entry which is preliminary data.</text>
</comment>
<name>A0A7D9L3F9_PARCT</name>
<accession>A0A7D9L3F9</accession>
<sequence length="103" mass="11035">MFVPPGYHLNAEIDNEDTKAENHEHGGPVYTYPAGIGTTIMNGCWGTGYKPGDPCYKSLGVSTACQNMIDGAAFIGVGFDGRGKYSPESRKMSIIQRSCGGRQ</sequence>
<dbReference type="PANTHER" id="PTHR46549">
    <property type="entry name" value="MACPF DOMAIN-CONTAINING PROTEIN"/>
    <property type="match status" value="1"/>
</dbReference>
<evidence type="ECO:0000313" key="1">
    <source>
        <dbReference type="EMBL" id="CAB4025046.1"/>
    </source>
</evidence>
<dbReference type="PANTHER" id="PTHR46549:SF1">
    <property type="entry name" value="MACPF DOMAIN-CONTAINING PROTEIN"/>
    <property type="match status" value="1"/>
</dbReference>
<keyword evidence="2" id="KW-1185">Reference proteome</keyword>
<organism evidence="1 2">
    <name type="scientific">Paramuricea clavata</name>
    <name type="common">Red gorgonian</name>
    <name type="synonym">Violescent sea-whip</name>
    <dbReference type="NCBI Taxonomy" id="317549"/>
    <lineage>
        <taxon>Eukaryota</taxon>
        <taxon>Metazoa</taxon>
        <taxon>Cnidaria</taxon>
        <taxon>Anthozoa</taxon>
        <taxon>Octocorallia</taxon>
        <taxon>Malacalcyonacea</taxon>
        <taxon>Plexauridae</taxon>
        <taxon>Paramuricea</taxon>
    </lineage>
</organism>
<proteinExistence type="predicted"/>
<dbReference type="AlphaFoldDB" id="A0A7D9L3F9"/>
<gene>
    <name evidence="1" type="ORF">PACLA_8A063232</name>
</gene>
<dbReference type="Proteomes" id="UP001152795">
    <property type="component" value="Unassembled WGS sequence"/>
</dbReference>
<protein>
    <submittedName>
        <fullName evidence="1">Uncharacterized protein</fullName>
    </submittedName>
</protein>
<reference evidence="1" key="1">
    <citation type="submission" date="2020-04" db="EMBL/GenBank/DDBJ databases">
        <authorList>
            <person name="Alioto T."/>
            <person name="Alioto T."/>
            <person name="Gomez Garrido J."/>
        </authorList>
    </citation>
    <scope>NUCLEOTIDE SEQUENCE</scope>
    <source>
        <strain evidence="1">A484AB</strain>
    </source>
</reference>
<dbReference type="EMBL" id="CACRXK020013376">
    <property type="protein sequence ID" value="CAB4025046.1"/>
    <property type="molecule type" value="Genomic_DNA"/>
</dbReference>